<dbReference type="NCBIfam" id="TIGR03187">
    <property type="entry name" value="DGQHR"/>
    <property type="match status" value="1"/>
</dbReference>
<accession>A0A1I4ACM1</accession>
<evidence type="ECO:0000313" key="1">
    <source>
        <dbReference type="EMBL" id="SFK53920.1"/>
    </source>
</evidence>
<organism evidence="1 2">
    <name type="scientific">Methylophaga sulfidovorans</name>
    <dbReference type="NCBI Taxonomy" id="45496"/>
    <lineage>
        <taxon>Bacteria</taxon>
        <taxon>Pseudomonadati</taxon>
        <taxon>Pseudomonadota</taxon>
        <taxon>Gammaproteobacteria</taxon>
        <taxon>Thiotrichales</taxon>
        <taxon>Piscirickettsiaceae</taxon>
        <taxon>Methylophaga</taxon>
    </lineage>
</organism>
<proteinExistence type="predicted"/>
<dbReference type="Proteomes" id="UP000198924">
    <property type="component" value="Unassembled WGS sequence"/>
</dbReference>
<dbReference type="RefSeq" id="WP_091714780.1">
    <property type="nucleotide sequence ID" value="NZ_FOSH01000014.1"/>
</dbReference>
<name>A0A1I4ACM1_9GAMM</name>
<dbReference type="NCBIfam" id="TIGR03233">
    <property type="entry name" value="DNA_S_dndB"/>
    <property type="match status" value="1"/>
</dbReference>
<dbReference type="CDD" id="cd16412">
    <property type="entry name" value="dndB"/>
    <property type="match status" value="1"/>
</dbReference>
<dbReference type="Pfam" id="PF14072">
    <property type="entry name" value="DndB"/>
    <property type="match status" value="1"/>
</dbReference>
<dbReference type="InterPro" id="IPR017642">
    <property type="entry name" value="DNA_S_mod_DndB"/>
</dbReference>
<dbReference type="STRING" id="45496.SAMN04488079_1146"/>
<dbReference type="EMBL" id="FOSH01000014">
    <property type="protein sequence ID" value="SFK53920.1"/>
    <property type="molecule type" value="Genomic_DNA"/>
</dbReference>
<dbReference type="AlphaFoldDB" id="A0A1I4ACM1"/>
<keyword evidence="2" id="KW-1185">Reference proteome</keyword>
<dbReference type="InterPro" id="IPR017601">
    <property type="entry name" value="DGQHR-contain_dom"/>
</dbReference>
<gene>
    <name evidence="1" type="ORF">SAMN04488079_1146</name>
</gene>
<sequence>MNTGYCYNFPAVRGTQAGRPFYVATCPLRIIPRIFMFDEDELPADLRAQRTLNKSRIPEMVNYLVNNPNDYIFSALTASVGSEVRFKENIDSTNVGTLSIPLEAKILINDGQHRRKAIEEAISECPELGHDNIAVLFFIDEGLLRSQQMFADLNKYAIRPSPSLSTLYDKREESSELARYLAMNVAPFKSFTELERSNISVNSGKLFTLSGIKQASRALLGKKPKDNYTSEDQEKAASYWTKVFENIDEWRMIYHKELSAVEARKDLIVVHGLGLHALGTLGNTLLKKYPENWESILKELKKIDWRKANPEFQKRSMLHGKLSKAQTNITLTANYLKLQLGIELTDDELLIEEKVN</sequence>
<dbReference type="OrthoDB" id="3524978at2"/>
<protein>
    <submittedName>
        <fullName evidence="1">DNA sulfur modification protein DndB</fullName>
    </submittedName>
</protein>
<evidence type="ECO:0000313" key="2">
    <source>
        <dbReference type="Proteomes" id="UP000198924"/>
    </source>
</evidence>
<reference evidence="2" key="1">
    <citation type="submission" date="2016-10" db="EMBL/GenBank/DDBJ databases">
        <authorList>
            <person name="Varghese N."/>
            <person name="Submissions S."/>
        </authorList>
    </citation>
    <scope>NUCLEOTIDE SEQUENCE [LARGE SCALE GENOMIC DNA]</scope>
    <source>
        <strain evidence="2">DSM 11578</strain>
    </source>
</reference>